<name>A0ABW4T583_9ACTN</name>
<gene>
    <name evidence="1" type="ORF">ACFSKW_31385</name>
</gene>
<accession>A0ABW4T583</accession>
<reference evidence="2" key="1">
    <citation type="journal article" date="2019" name="Int. J. Syst. Evol. Microbiol.">
        <title>The Global Catalogue of Microorganisms (GCM) 10K type strain sequencing project: providing services to taxonomists for standard genome sequencing and annotation.</title>
        <authorList>
            <consortium name="The Broad Institute Genomics Platform"/>
            <consortium name="The Broad Institute Genome Sequencing Center for Infectious Disease"/>
            <person name="Wu L."/>
            <person name="Ma J."/>
        </authorList>
    </citation>
    <scope>NUCLEOTIDE SEQUENCE [LARGE SCALE GENOMIC DNA]</scope>
    <source>
        <strain evidence="2">ICMP 6774ER</strain>
    </source>
</reference>
<evidence type="ECO:0000313" key="2">
    <source>
        <dbReference type="Proteomes" id="UP001597368"/>
    </source>
</evidence>
<dbReference type="RefSeq" id="WP_379576084.1">
    <property type="nucleotide sequence ID" value="NZ_JBHUFV010000047.1"/>
</dbReference>
<organism evidence="1 2">
    <name type="scientific">Nonomuraea mangrovi</name>
    <dbReference type="NCBI Taxonomy" id="2316207"/>
    <lineage>
        <taxon>Bacteria</taxon>
        <taxon>Bacillati</taxon>
        <taxon>Actinomycetota</taxon>
        <taxon>Actinomycetes</taxon>
        <taxon>Streptosporangiales</taxon>
        <taxon>Streptosporangiaceae</taxon>
        <taxon>Nonomuraea</taxon>
    </lineage>
</organism>
<sequence>MTHDGLALAIAERVRSCPGVAALSGGPYGTVATYLPGERLPGVSVRDGEVEIAIIARGGRPVYITADEVRAAVAPMVEGRLVNVAIDDLEDS</sequence>
<keyword evidence="2" id="KW-1185">Reference proteome</keyword>
<proteinExistence type="predicted"/>
<dbReference type="EMBL" id="JBHUFV010000047">
    <property type="protein sequence ID" value="MFD1935981.1"/>
    <property type="molecule type" value="Genomic_DNA"/>
</dbReference>
<comment type="caution">
    <text evidence="1">The sequence shown here is derived from an EMBL/GenBank/DDBJ whole genome shotgun (WGS) entry which is preliminary data.</text>
</comment>
<evidence type="ECO:0000313" key="1">
    <source>
        <dbReference type="EMBL" id="MFD1935981.1"/>
    </source>
</evidence>
<dbReference type="Proteomes" id="UP001597368">
    <property type="component" value="Unassembled WGS sequence"/>
</dbReference>
<evidence type="ECO:0008006" key="3">
    <source>
        <dbReference type="Google" id="ProtNLM"/>
    </source>
</evidence>
<protein>
    <recommendedName>
        <fullName evidence="3">Asp23/Gls24 family envelope stress response protein</fullName>
    </recommendedName>
</protein>